<evidence type="ECO:0000259" key="2">
    <source>
        <dbReference type="Pfam" id="PF20248"/>
    </source>
</evidence>
<organism evidence="3 4">
    <name type="scientific">Aspergillus wentii DTO 134E9</name>
    <dbReference type="NCBI Taxonomy" id="1073089"/>
    <lineage>
        <taxon>Eukaryota</taxon>
        <taxon>Fungi</taxon>
        <taxon>Dikarya</taxon>
        <taxon>Ascomycota</taxon>
        <taxon>Pezizomycotina</taxon>
        <taxon>Eurotiomycetes</taxon>
        <taxon>Eurotiomycetidae</taxon>
        <taxon>Eurotiales</taxon>
        <taxon>Aspergillaceae</taxon>
        <taxon>Aspergillus</taxon>
        <taxon>Aspergillus subgen. Cremei</taxon>
    </lineage>
</organism>
<sequence>MNSEPGKEKKKYYIYSSKAGKQGDLTPDRNSNTDNFLSFLQSKCLILEDGPSPSAQLDSSDKWAKWLQNLDTNGQFSVTVQGPPEKKIIESFAFEFNVPLLGSSPVVFSSSTDVLTSSFGRHSIPQPGIEPKGELLYTGLDLTATSNLKTTVRDVLDFVGDAVGVHFLPAPLKSLALTLDTATGTGKRNALWFSPKFYNQTTMRLHFQIDAFETFKEPFELHLGLFIDEASVICKKILIRTTTVEGPAAVDQGGIAFTFSCKLKVKDHDELALQTSADFRYNSVSFTFRPVAQGNILKTILLWLAQLAKIDLDDVDSVLGKDDLFESVHLREVTVTLGVDEHGKPTGINSFSTSIQVSTKMGTGEQKKTPLFLLRYRWEKAVGKMGELEGSFWSGSDLTALPTVSPSYEWWKELQPTQVMHPAESISLASIIPGTSIDNIPEFIPTQLTAASLSLSDTRFGIYAIIATEKPKDSNPPHPHLGMVQLRASYSWGKNDRGFSVELDIMSNLIPASTKPNPTMLAGRLAYDSSKKHWLLEASLEGLYASSLYEFFDQGSSDHVMPLIDSMQICDLTVRYEYEGGSGKGKSSGSKFDINGALLIADLELDLEFSYARDWMFKASLKPQNSNANIKEVIEGIIGHDQVDLPEFVANTQFSKGNTFEIEIKKEKPSKTGGAVTGGSNVSKGSFQFIARIEIGHIKLIFAQYHGGDWPAKTPSKRLFKVALQGLQIPEIKLIGKMEQPFDEMAFIWVQDPYTTKGLKGLTRKEVESFNASLADDPLIFKDKFKDKKEGDVLITAGSHFSINMKDASGKKSSLLMYDFKAGSKKKQPSQPGAWATTAGNEGNEGEGEEGTTAQAPLKKKTGPLSLKNIGLKYANGQLHIIFDATFDLGPLEFSLLGFSIGLEIFKFTEPPKVHPPTIEGLSIAFEKRPLTIAGIIRHGNTGELEYFAGGLIVGFVPWEFIAAGFYGDAKLADGTTFKSMFLFAKLNGPLFEIGFAEISGVTGGFGYNSEVRTPAPDQVVNFPFVATKQLGDKTGSPLETLEALTSQGEDGWFHVKDKTYWAAAGLKVSAFQMLSVDAVVIVQFGQAIKLGVFAVAIADIPSTKSPMKFAHVELGLAVVVDFDYGTMKIEGQLSPNSFILHPDCHLTGGFGLYYWFDGPHADKSVVGEFVFTLGGYHQSFAIPDGYPRPPRLGISWSLSKALSITGEAYFAITPKACMGGGRLHASFSAGPIEAWFDAMADFLINYRPFTFTATISISVGVKYSIDALFVHTSVSAELGASLTLWGPPVAGKVHVDFWVSSFDIEFGAGPLEPKAISLEEFYELVLQAGDKPQNLASLPAPSASSENILTRPTNEGHIFLALSGLVNDGEKTESKPNEKWTVRAGTFSFSVNCKMAVKTASQGVNSITHARDIYSKPMQLEGPMLSTLSITIVQGEDPEVSWRMEKQTKLVPTALWDKYSEATDPSSGNNHIPSLLDTKDSTVRLMMGVVFNVPEPTLSPDKLPIAETADKNIVELKSALDFPVVEPAAIEWEPSPSSGKEQWNDVRKAWKNPSLGKGDQGQTGFVSGFAKALGWDNSESKLSKLAGLPKQMDKRFNDLFVAAPLISKG</sequence>
<dbReference type="OrthoDB" id="5352492at2759"/>
<dbReference type="STRING" id="1073089.A0A1L9RYX7"/>
<dbReference type="GeneID" id="63743144"/>
<dbReference type="VEuPathDB" id="FungiDB:ASPWEDRAFT_100311"/>
<protein>
    <recommendedName>
        <fullName evidence="2">DUF6603 domain-containing protein</fullName>
    </recommendedName>
</protein>
<evidence type="ECO:0000313" key="3">
    <source>
        <dbReference type="EMBL" id="OJJ40103.1"/>
    </source>
</evidence>
<dbReference type="Pfam" id="PF20248">
    <property type="entry name" value="DUF6603"/>
    <property type="match status" value="1"/>
</dbReference>
<dbReference type="RefSeq" id="XP_040693779.1">
    <property type="nucleotide sequence ID" value="XM_040827296.1"/>
</dbReference>
<dbReference type="EMBL" id="KV878209">
    <property type="protein sequence ID" value="OJJ40103.1"/>
    <property type="molecule type" value="Genomic_DNA"/>
</dbReference>
<name>A0A1L9RYX7_ASPWE</name>
<evidence type="ECO:0000313" key="4">
    <source>
        <dbReference type="Proteomes" id="UP000184383"/>
    </source>
</evidence>
<proteinExistence type="predicted"/>
<feature type="region of interest" description="Disordered" evidence="1">
    <location>
        <begin position="824"/>
        <end position="858"/>
    </location>
</feature>
<gene>
    <name evidence="3" type="ORF">ASPWEDRAFT_100311</name>
</gene>
<dbReference type="Proteomes" id="UP000184383">
    <property type="component" value="Unassembled WGS sequence"/>
</dbReference>
<keyword evidence="4" id="KW-1185">Reference proteome</keyword>
<accession>A0A1L9RYX7</accession>
<feature type="domain" description="DUF6603" evidence="2">
    <location>
        <begin position="858"/>
        <end position="1392"/>
    </location>
</feature>
<evidence type="ECO:0000256" key="1">
    <source>
        <dbReference type="SAM" id="MobiDB-lite"/>
    </source>
</evidence>
<dbReference type="InterPro" id="IPR046538">
    <property type="entry name" value="DUF6603"/>
</dbReference>
<reference evidence="4" key="1">
    <citation type="journal article" date="2017" name="Genome Biol.">
        <title>Comparative genomics reveals high biological diversity and specific adaptations in the industrially and medically important fungal genus Aspergillus.</title>
        <authorList>
            <person name="de Vries R.P."/>
            <person name="Riley R."/>
            <person name="Wiebenga A."/>
            <person name="Aguilar-Osorio G."/>
            <person name="Amillis S."/>
            <person name="Uchima C.A."/>
            <person name="Anderluh G."/>
            <person name="Asadollahi M."/>
            <person name="Askin M."/>
            <person name="Barry K."/>
            <person name="Battaglia E."/>
            <person name="Bayram O."/>
            <person name="Benocci T."/>
            <person name="Braus-Stromeyer S.A."/>
            <person name="Caldana C."/>
            <person name="Canovas D."/>
            <person name="Cerqueira G.C."/>
            <person name="Chen F."/>
            <person name="Chen W."/>
            <person name="Choi C."/>
            <person name="Clum A."/>
            <person name="Dos Santos R.A."/>
            <person name="Damasio A.R."/>
            <person name="Diallinas G."/>
            <person name="Emri T."/>
            <person name="Fekete E."/>
            <person name="Flipphi M."/>
            <person name="Freyberg S."/>
            <person name="Gallo A."/>
            <person name="Gournas C."/>
            <person name="Habgood R."/>
            <person name="Hainaut M."/>
            <person name="Harispe M.L."/>
            <person name="Henrissat B."/>
            <person name="Hilden K.S."/>
            <person name="Hope R."/>
            <person name="Hossain A."/>
            <person name="Karabika E."/>
            <person name="Karaffa L."/>
            <person name="Karanyi Z."/>
            <person name="Krasevec N."/>
            <person name="Kuo A."/>
            <person name="Kusch H."/>
            <person name="LaButti K."/>
            <person name="Lagendijk E.L."/>
            <person name="Lapidus A."/>
            <person name="Levasseur A."/>
            <person name="Lindquist E."/>
            <person name="Lipzen A."/>
            <person name="Logrieco A.F."/>
            <person name="MacCabe A."/>
            <person name="Maekelae M.R."/>
            <person name="Malavazi I."/>
            <person name="Melin P."/>
            <person name="Meyer V."/>
            <person name="Mielnichuk N."/>
            <person name="Miskei M."/>
            <person name="Molnar A.P."/>
            <person name="Mule G."/>
            <person name="Ngan C.Y."/>
            <person name="Orejas M."/>
            <person name="Orosz E."/>
            <person name="Ouedraogo J.P."/>
            <person name="Overkamp K.M."/>
            <person name="Park H.-S."/>
            <person name="Perrone G."/>
            <person name="Piumi F."/>
            <person name="Punt P.J."/>
            <person name="Ram A.F."/>
            <person name="Ramon A."/>
            <person name="Rauscher S."/>
            <person name="Record E."/>
            <person name="Riano-Pachon D.M."/>
            <person name="Robert V."/>
            <person name="Roehrig J."/>
            <person name="Ruller R."/>
            <person name="Salamov A."/>
            <person name="Salih N.S."/>
            <person name="Samson R.A."/>
            <person name="Sandor E."/>
            <person name="Sanguinetti M."/>
            <person name="Schuetze T."/>
            <person name="Sepcic K."/>
            <person name="Shelest E."/>
            <person name="Sherlock G."/>
            <person name="Sophianopoulou V."/>
            <person name="Squina F.M."/>
            <person name="Sun H."/>
            <person name="Susca A."/>
            <person name="Todd R.B."/>
            <person name="Tsang A."/>
            <person name="Unkles S.E."/>
            <person name="van de Wiele N."/>
            <person name="van Rossen-Uffink D."/>
            <person name="Oliveira J.V."/>
            <person name="Vesth T.C."/>
            <person name="Visser J."/>
            <person name="Yu J.-H."/>
            <person name="Zhou M."/>
            <person name="Andersen M.R."/>
            <person name="Archer D.B."/>
            <person name="Baker S.E."/>
            <person name="Benoit I."/>
            <person name="Brakhage A.A."/>
            <person name="Braus G.H."/>
            <person name="Fischer R."/>
            <person name="Frisvad J.C."/>
            <person name="Goldman G.H."/>
            <person name="Houbraken J."/>
            <person name="Oakley B."/>
            <person name="Pocsi I."/>
            <person name="Scazzocchio C."/>
            <person name="Seiboth B."/>
            <person name="vanKuyk P.A."/>
            <person name="Wortman J."/>
            <person name="Dyer P.S."/>
            <person name="Grigoriev I.V."/>
        </authorList>
    </citation>
    <scope>NUCLEOTIDE SEQUENCE [LARGE SCALE GENOMIC DNA]</scope>
    <source>
        <strain evidence="4">DTO 134E9</strain>
    </source>
</reference>